<dbReference type="STRING" id="686832.A0A0C2YMJ8"/>
<sequence>MLLSGIYPLISPPWVIDVRDVAKAHVLALELPRMEVGTKPFLVNAGNFTWEEAAEEIKSHPGLLKNPLEEAKDIPGPASYLDTSRAKEVLGFKEFIDPKKTTWWMI</sequence>
<evidence type="ECO:0000313" key="1">
    <source>
        <dbReference type="EMBL" id="KIM42227.1"/>
    </source>
</evidence>
<reference evidence="2" key="2">
    <citation type="submission" date="2015-01" db="EMBL/GenBank/DDBJ databases">
        <title>Evolutionary Origins and Diversification of the Mycorrhizal Mutualists.</title>
        <authorList>
            <consortium name="DOE Joint Genome Institute"/>
            <consortium name="Mycorrhizal Genomics Consortium"/>
            <person name="Kohler A."/>
            <person name="Kuo A."/>
            <person name="Nagy L.G."/>
            <person name="Floudas D."/>
            <person name="Copeland A."/>
            <person name="Barry K.W."/>
            <person name="Cichocki N."/>
            <person name="Veneault-Fourrey C."/>
            <person name="LaButti K."/>
            <person name="Lindquist E.A."/>
            <person name="Lipzen A."/>
            <person name="Lundell T."/>
            <person name="Morin E."/>
            <person name="Murat C."/>
            <person name="Riley R."/>
            <person name="Ohm R."/>
            <person name="Sun H."/>
            <person name="Tunlid A."/>
            <person name="Henrissat B."/>
            <person name="Grigoriev I.V."/>
            <person name="Hibbett D.S."/>
            <person name="Martin F."/>
        </authorList>
    </citation>
    <scope>NUCLEOTIDE SEQUENCE [LARGE SCALE GENOMIC DNA]</scope>
    <source>
        <strain evidence="2">h7</strain>
    </source>
</reference>
<dbReference type="Proteomes" id="UP000053424">
    <property type="component" value="Unassembled WGS sequence"/>
</dbReference>
<dbReference type="AlphaFoldDB" id="A0A0C2YMJ8"/>
<gene>
    <name evidence="1" type="ORF">M413DRAFT_27020</name>
</gene>
<dbReference type="OrthoDB" id="2735536at2759"/>
<name>A0A0C2YMJ8_HEBCY</name>
<dbReference type="InterPro" id="IPR036291">
    <property type="entry name" value="NAD(P)-bd_dom_sf"/>
</dbReference>
<dbReference type="Gene3D" id="3.40.50.720">
    <property type="entry name" value="NAD(P)-binding Rossmann-like Domain"/>
    <property type="match status" value="1"/>
</dbReference>
<keyword evidence="2" id="KW-1185">Reference proteome</keyword>
<evidence type="ECO:0000313" key="2">
    <source>
        <dbReference type="Proteomes" id="UP000053424"/>
    </source>
</evidence>
<accession>A0A0C2YMJ8</accession>
<proteinExistence type="predicted"/>
<evidence type="ECO:0008006" key="3">
    <source>
        <dbReference type="Google" id="ProtNLM"/>
    </source>
</evidence>
<organism evidence="1 2">
    <name type="scientific">Hebeloma cylindrosporum</name>
    <dbReference type="NCBI Taxonomy" id="76867"/>
    <lineage>
        <taxon>Eukaryota</taxon>
        <taxon>Fungi</taxon>
        <taxon>Dikarya</taxon>
        <taxon>Basidiomycota</taxon>
        <taxon>Agaricomycotina</taxon>
        <taxon>Agaricomycetes</taxon>
        <taxon>Agaricomycetidae</taxon>
        <taxon>Agaricales</taxon>
        <taxon>Agaricineae</taxon>
        <taxon>Hymenogastraceae</taxon>
        <taxon>Hebeloma</taxon>
    </lineage>
</organism>
<dbReference type="HOGENOM" id="CLU_2223582_0_0_1"/>
<dbReference type="EMBL" id="KN831778">
    <property type="protein sequence ID" value="KIM42227.1"/>
    <property type="molecule type" value="Genomic_DNA"/>
</dbReference>
<dbReference type="SUPFAM" id="SSF51735">
    <property type="entry name" value="NAD(P)-binding Rossmann-fold domains"/>
    <property type="match status" value="1"/>
</dbReference>
<reference evidence="1 2" key="1">
    <citation type="submission" date="2014-04" db="EMBL/GenBank/DDBJ databases">
        <authorList>
            <consortium name="DOE Joint Genome Institute"/>
            <person name="Kuo A."/>
            <person name="Gay G."/>
            <person name="Dore J."/>
            <person name="Kohler A."/>
            <person name="Nagy L.G."/>
            <person name="Floudas D."/>
            <person name="Copeland A."/>
            <person name="Barry K.W."/>
            <person name="Cichocki N."/>
            <person name="Veneault-Fourrey C."/>
            <person name="LaButti K."/>
            <person name="Lindquist E.A."/>
            <person name="Lipzen A."/>
            <person name="Lundell T."/>
            <person name="Morin E."/>
            <person name="Murat C."/>
            <person name="Sun H."/>
            <person name="Tunlid A."/>
            <person name="Henrissat B."/>
            <person name="Grigoriev I.V."/>
            <person name="Hibbett D.S."/>
            <person name="Martin F."/>
            <person name="Nordberg H.P."/>
            <person name="Cantor M.N."/>
            <person name="Hua S.X."/>
        </authorList>
    </citation>
    <scope>NUCLEOTIDE SEQUENCE [LARGE SCALE GENOMIC DNA]</scope>
    <source>
        <strain evidence="2">h7</strain>
    </source>
</reference>
<protein>
    <recommendedName>
        <fullName evidence="3">NAD-dependent epimerase/dehydratase domain-containing protein</fullName>
    </recommendedName>
</protein>